<dbReference type="Gene3D" id="3.50.30.10">
    <property type="entry name" value="Phosphohistidine domain"/>
    <property type="match status" value="1"/>
</dbReference>
<dbReference type="RefSeq" id="WP_172961790.1">
    <property type="nucleotide sequence ID" value="NZ_AP017378.1"/>
</dbReference>
<dbReference type="Proteomes" id="UP000269883">
    <property type="component" value="Chromosome"/>
</dbReference>
<dbReference type="GO" id="GO:0006094">
    <property type="term" value="P:gluconeogenesis"/>
    <property type="evidence" value="ECO:0007669"/>
    <property type="project" value="UniProtKB-UniPathway"/>
</dbReference>
<dbReference type="InterPro" id="IPR036637">
    <property type="entry name" value="Phosphohistidine_dom_sf"/>
</dbReference>
<evidence type="ECO:0000256" key="4">
    <source>
        <dbReference type="ARBA" id="ARBA00007837"/>
    </source>
</evidence>
<comment type="cofactor">
    <cofactor evidence="1">
        <name>Mg(2+)</name>
        <dbReference type="ChEBI" id="CHEBI:18420"/>
    </cofactor>
</comment>
<keyword evidence="17" id="KW-0670">Pyruvate</keyword>
<keyword evidence="10 17" id="KW-0418">Kinase</keyword>
<evidence type="ECO:0000313" key="18">
    <source>
        <dbReference type="Proteomes" id="UP000269883"/>
    </source>
</evidence>
<evidence type="ECO:0000256" key="10">
    <source>
        <dbReference type="ARBA" id="ARBA00022777"/>
    </source>
</evidence>
<feature type="domain" description="Pyruvate phosphate dikinase AMP/ATP-binding" evidence="16">
    <location>
        <begin position="128"/>
        <end position="418"/>
    </location>
</feature>
<dbReference type="GO" id="GO:0046872">
    <property type="term" value="F:metal ion binding"/>
    <property type="evidence" value="ECO:0007669"/>
    <property type="project" value="UniProtKB-KW"/>
</dbReference>
<dbReference type="InterPro" id="IPR002192">
    <property type="entry name" value="PPDK_AMP/ATP-bd"/>
</dbReference>
<dbReference type="GO" id="GO:0008986">
    <property type="term" value="F:pyruvate, water dikinase activity"/>
    <property type="evidence" value="ECO:0007669"/>
    <property type="project" value="UniProtKB-EC"/>
</dbReference>
<evidence type="ECO:0000256" key="6">
    <source>
        <dbReference type="ARBA" id="ARBA00021623"/>
    </source>
</evidence>
<evidence type="ECO:0000256" key="9">
    <source>
        <dbReference type="ARBA" id="ARBA00022741"/>
    </source>
</evidence>
<dbReference type="GO" id="GO:0005524">
    <property type="term" value="F:ATP binding"/>
    <property type="evidence" value="ECO:0007669"/>
    <property type="project" value="UniProtKB-KW"/>
</dbReference>
<evidence type="ECO:0000313" key="17">
    <source>
        <dbReference type="EMBL" id="BBD09829.1"/>
    </source>
</evidence>
<evidence type="ECO:0000256" key="13">
    <source>
        <dbReference type="ARBA" id="ARBA00033470"/>
    </source>
</evidence>
<evidence type="ECO:0000256" key="3">
    <source>
        <dbReference type="ARBA" id="ARBA00004742"/>
    </source>
</evidence>
<keyword evidence="11" id="KW-0067">ATP-binding</keyword>
<dbReference type="EMBL" id="AP017378">
    <property type="protein sequence ID" value="BBD09829.1"/>
    <property type="molecule type" value="Genomic_DNA"/>
</dbReference>
<dbReference type="AlphaFoldDB" id="A0A2Z6B2T7"/>
<evidence type="ECO:0000256" key="14">
    <source>
        <dbReference type="ARBA" id="ARBA00047700"/>
    </source>
</evidence>
<keyword evidence="9" id="KW-0547">Nucleotide-binding</keyword>
<protein>
    <recommendedName>
        <fullName evidence="6">Phosphoenolpyruvate synthase</fullName>
        <ecNumber evidence="5">2.7.9.2</ecNumber>
    </recommendedName>
    <alternativeName>
        <fullName evidence="13">Pyruvate, water dikinase</fullName>
    </alternativeName>
</protein>
<dbReference type="InterPro" id="IPR008279">
    <property type="entry name" value="PEP-util_enz_mobile_dom"/>
</dbReference>
<dbReference type="SUPFAM" id="SSF52009">
    <property type="entry name" value="Phosphohistidine domain"/>
    <property type="match status" value="1"/>
</dbReference>
<reference evidence="17 18" key="1">
    <citation type="journal article" date="2018" name="Sci. Adv.">
        <title>Multi-heme cytochromes provide a pathway for survival in energy-limited environments.</title>
        <authorList>
            <person name="Deng X."/>
            <person name="Dohmae N."/>
            <person name="Nealson K.H."/>
            <person name="Hashimoto K."/>
            <person name="Okamoto A."/>
        </authorList>
    </citation>
    <scope>NUCLEOTIDE SEQUENCE [LARGE SCALE GENOMIC DNA]</scope>
    <source>
        <strain evidence="17 18">IS5</strain>
    </source>
</reference>
<evidence type="ECO:0000256" key="2">
    <source>
        <dbReference type="ARBA" id="ARBA00002988"/>
    </source>
</evidence>
<dbReference type="InterPro" id="IPR006319">
    <property type="entry name" value="PEP_synth"/>
</dbReference>
<gene>
    <name evidence="17" type="ORF">DFE_3103</name>
</gene>
<accession>A0A2Z6B2T7</accession>
<keyword evidence="8" id="KW-0479">Metal-binding</keyword>
<dbReference type="Pfam" id="PF00391">
    <property type="entry name" value="PEP-utilizers"/>
    <property type="match status" value="1"/>
</dbReference>
<dbReference type="Gene3D" id="3.30.470.20">
    <property type="entry name" value="ATP-grasp fold, B domain"/>
    <property type="match status" value="1"/>
</dbReference>
<dbReference type="PANTHER" id="PTHR43030">
    <property type="entry name" value="PHOSPHOENOLPYRUVATE SYNTHASE"/>
    <property type="match status" value="1"/>
</dbReference>
<dbReference type="KEGG" id="dfl:DFE_3103"/>
<evidence type="ECO:0000256" key="1">
    <source>
        <dbReference type="ARBA" id="ARBA00001946"/>
    </source>
</evidence>
<dbReference type="Pfam" id="PF01326">
    <property type="entry name" value="PPDK_N"/>
    <property type="match status" value="1"/>
</dbReference>
<proteinExistence type="inferred from homology"/>
<comment type="pathway">
    <text evidence="3">Carbohydrate biosynthesis; gluconeogenesis.</text>
</comment>
<keyword evidence="18" id="KW-1185">Reference proteome</keyword>
<dbReference type="UniPathway" id="UPA00138"/>
<keyword evidence="12" id="KW-0460">Magnesium</keyword>
<dbReference type="Gene3D" id="3.30.1490.20">
    <property type="entry name" value="ATP-grasp fold, A domain"/>
    <property type="match status" value="1"/>
</dbReference>
<evidence type="ECO:0000256" key="12">
    <source>
        <dbReference type="ARBA" id="ARBA00022842"/>
    </source>
</evidence>
<feature type="domain" description="PEP-utilising enzyme mobile" evidence="15">
    <location>
        <begin position="468"/>
        <end position="538"/>
    </location>
</feature>
<comment type="similarity">
    <text evidence="4">Belongs to the PEP-utilizing enzyme family.</text>
</comment>
<keyword evidence="7" id="KW-0808">Transferase</keyword>
<evidence type="ECO:0000259" key="16">
    <source>
        <dbReference type="Pfam" id="PF01326"/>
    </source>
</evidence>
<sequence>MFKELFKHWTYQVFAPGTLLRKKYESFKSLLEIDRACLERIAELEELYYSNAPTDWTRVQSLVRELMVQTDFLVRELMAMSPGRYLDLPDYRNKISFYLTMAAELPDFDFSPPYAITLNEAISEPGQAGGKAHNLALLADRGDLPVPQGFVITTRAFHYFIEYNELRPRIDTLLGKVNLDAPGFVSDVCTEIQRLILSGDIPPSIEEEYRKHAIDLAASRGGDVRLAVRSSAVGEDSAASFAGQYESELNVALSDLGPAYKRVLASKYSAKAVTYRIRYGLPDQLTPMAVLVTEMITPSVSGVVYTRDPGHTSREQLAIYAVQGMGRNLVDGSASPEILTLTRDKVPTIIERRAGGGAPQVVCGDTPDAGPCLPEEHALTLARVGMRLEKMMGAPQDIEWCMDPGGSLFVVQSRPLSEVEPLSCDRQSSLSPDDIDNELLVSGNPASMGIGIGHVYKPMRLTDLDDVADGCVLVADTLSPAFASVLERLAAVVTDTGSKASHFASVAREFGLPVVVDAKFATRILTDGMQITVYADTGHIYAGEVRELKALAGRPPAPRDTPFHRRMAEVMNLVAPLHLTNPDASEFAPQGCRSIHDIVRFCHETGVSEMFSLVGKGGRGLAKARRFEGGLPMTMYMLDLGGGLTPQAATTDTLDPCHFASDAISAFWEGLNHPDIQWDGSLLAFDWEEFDKVSGGIISLESKTLASYAILGKDYMHLLMRFGYHFAVIDTICGPVPESNYINFRFKGGGAEIGKRMLRLELVRKVLTSAGFTVTSKGDMLDARFMAAPAPKVELNLTLIGMLLGKTRLLDMALTGDTQVQHLVDEFLDSL</sequence>
<evidence type="ECO:0000256" key="7">
    <source>
        <dbReference type="ARBA" id="ARBA00022679"/>
    </source>
</evidence>
<dbReference type="InterPro" id="IPR013815">
    <property type="entry name" value="ATP_grasp_subdomain_1"/>
</dbReference>
<organism evidence="17 18">
    <name type="scientific">Desulfovibrio ferrophilus</name>
    <dbReference type="NCBI Taxonomy" id="241368"/>
    <lineage>
        <taxon>Bacteria</taxon>
        <taxon>Pseudomonadati</taxon>
        <taxon>Thermodesulfobacteriota</taxon>
        <taxon>Desulfovibrionia</taxon>
        <taxon>Desulfovibrionales</taxon>
        <taxon>Desulfovibrionaceae</taxon>
        <taxon>Desulfovibrio</taxon>
    </lineage>
</organism>
<name>A0A2Z6B2T7_9BACT</name>
<evidence type="ECO:0000259" key="15">
    <source>
        <dbReference type="Pfam" id="PF00391"/>
    </source>
</evidence>
<comment type="catalytic activity">
    <reaction evidence="14">
        <text>pyruvate + ATP + H2O = phosphoenolpyruvate + AMP + phosphate + 2 H(+)</text>
        <dbReference type="Rhea" id="RHEA:11364"/>
        <dbReference type="ChEBI" id="CHEBI:15361"/>
        <dbReference type="ChEBI" id="CHEBI:15377"/>
        <dbReference type="ChEBI" id="CHEBI:15378"/>
        <dbReference type="ChEBI" id="CHEBI:30616"/>
        <dbReference type="ChEBI" id="CHEBI:43474"/>
        <dbReference type="ChEBI" id="CHEBI:58702"/>
        <dbReference type="ChEBI" id="CHEBI:456215"/>
        <dbReference type="EC" id="2.7.9.2"/>
    </reaction>
</comment>
<dbReference type="SUPFAM" id="SSF56059">
    <property type="entry name" value="Glutathione synthetase ATP-binding domain-like"/>
    <property type="match status" value="1"/>
</dbReference>
<evidence type="ECO:0000256" key="5">
    <source>
        <dbReference type="ARBA" id="ARBA00011996"/>
    </source>
</evidence>
<dbReference type="EC" id="2.7.9.2" evidence="5"/>
<dbReference type="PANTHER" id="PTHR43030:SF1">
    <property type="entry name" value="PHOSPHOENOLPYRUVATE SYNTHASE"/>
    <property type="match status" value="1"/>
</dbReference>
<comment type="function">
    <text evidence="2">Catalyzes the phosphorylation of pyruvate to phosphoenolpyruvate.</text>
</comment>
<evidence type="ECO:0000256" key="11">
    <source>
        <dbReference type="ARBA" id="ARBA00022840"/>
    </source>
</evidence>
<evidence type="ECO:0000256" key="8">
    <source>
        <dbReference type="ARBA" id="ARBA00022723"/>
    </source>
</evidence>